<gene>
    <name evidence="1" type="ORF">SAMN05660324_0049</name>
</gene>
<dbReference type="EMBL" id="FNCF01000010">
    <property type="protein sequence ID" value="SDH15839.1"/>
    <property type="molecule type" value="Genomic_DNA"/>
</dbReference>
<reference evidence="2" key="1">
    <citation type="submission" date="2016-10" db="EMBL/GenBank/DDBJ databases">
        <authorList>
            <person name="Varghese N."/>
            <person name="Submissions S."/>
        </authorList>
    </citation>
    <scope>NUCLEOTIDE SEQUENCE [LARGE SCALE GENOMIC DNA]</scope>
    <source>
        <strain evidence="2">DSM 44526</strain>
    </source>
</reference>
<protein>
    <recommendedName>
        <fullName evidence="3">Glyoxalase-like domain-containing protein</fullName>
    </recommendedName>
</protein>
<evidence type="ECO:0008006" key="3">
    <source>
        <dbReference type="Google" id="ProtNLM"/>
    </source>
</evidence>
<dbReference type="InterPro" id="IPR029068">
    <property type="entry name" value="Glyas_Bleomycin-R_OHBP_Dase"/>
</dbReference>
<dbReference type="Proteomes" id="UP000198863">
    <property type="component" value="Unassembled WGS sequence"/>
</dbReference>
<organism evidence="1 2">
    <name type="scientific">Klenkia brasiliensis</name>
    <dbReference type="NCBI Taxonomy" id="333142"/>
    <lineage>
        <taxon>Bacteria</taxon>
        <taxon>Bacillati</taxon>
        <taxon>Actinomycetota</taxon>
        <taxon>Actinomycetes</taxon>
        <taxon>Geodermatophilales</taxon>
        <taxon>Geodermatophilaceae</taxon>
        <taxon>Klenkia</taxon>
    </lineage>
</organism>
<dbReference type="SUPFAM" id="SSF54593">
    <property type="entry name" value="Glyoxalase/Bleomycin resistance protein/Dihydroxybiphenyl dioxygenase"/>
    <property type="match status" value="1"/>
</dbReference>
<evidence type="ECO:0000313" key="2">
    <source>
        <dbReference type="Proteomes" id="UP000198863"/>
    </source>
</evidence>
<dbReference type="RefSeq" id="WP_207508313.1">
    <property type="nucleotide sequence ID" value="NZ_FNCF01000010.1"/>
</dbReference>
<dbReference type="AlphaFoldDB" id="A0A1G8A4H5"/>
<dbReference type="Gene3D" id="3.10.180.10">
    <property type="entry name" value="2,3-Dihydroxybiphenyl 1,2-Dioxygenase, domain 1"/>
    <property type="match status" value="1"/>
</dbReference>
<keyword evidence="2" id="KW-1185">Reference proteome</keyword>
<accession>A0A1G8A4H5</accession>
<sequence>MSARWAQLRQVISATRDLPGDSAAARAALGLAPGFPDPVLETVGMADESLPIGAAHEGPAGGGAFLELVGPLRQDVPLVRWLTKVGGRGGYGLSIQVDDVAAGVAAAAAAGVRVVADQEVYGHRIVQLRPGDLGLLVELDGIADPDVWFWDDVPMQRSSGALVDDVLGVDVGGPDPQARAAVLGSILGVPVTTGADGCPQLVLAAPGRPGRTVRFTAEGSGLCGVELSLRPGCTAPDEPLTFGGMPVRFR</sequence>
<name>A0A1G8A4H5_9ACTN</name>
<proteinExistence type="predicted"/>
<evidence type="ECO:0000313" key="1">
    <source>
        <dbReference type="EMBL" id="SDH15839.1"/>
    </source>
</evidence>